<dbReference type="Pfam" id="PF17100">
    <property type="entry name" value="NACHT_N"/>
    <property type="match status" value="1"/>
</dbReference>
<dbReference type="SUPFAM" id="SSF48403">
    <property type="entry name" value="Ankyrin repeat"/>
    <property type="match status" value="2"/>
</dbReference>
<name>A0A165I4S1_XYLHT</name>
<evidence type="ECO:0000259" key="3">
    <source>
        <dbReference type="Pfam" id="PF17100"/>
    </source>
</evidence>
<dbReference type="STRING" id="1328760.A0A165I4S1"/>
<gene>
    <name evidence="5" type="ORF">L228DRAFT_266723</name>
</gene>
<dbReference type="OrthoDB" id="7464126at2759"/>
<feature type="repeat" description="ANK" evidence="2">
    <location>
        <begin position="1033"/>
        <end position="1065"/>
    </location>
</feature>
<organism evidence="5 6">
    <name type="scientific">Xylona heveae (strain CBS 132557 / TC161)</name>
    <dbReference type="NCBI Taxonomy" id="1328760"/>
    <lineage>
        <taxon>Eukaryota</taxon>
        <taxon>Fungi</taxon>
        <taxon>Dikarya</taxon>
        <taxon>Ascomycota</taxon>
        <taxon>Pezizomycotina</taxon>
        <taxon>Xylonomycetes</taxon>
        <taxon>Xylonales</taxon>
        <taxon>Xylonaceae</taxon>
        <taxon>Xylona</taxon>
    </lineage>
</organism>
<dbReference type="PROSITE" id="PS50297">
    <property type="entry name" value="ANK_REP_REGION"/>
    <property type="match status" value="2"/>
</dbReference>
<dbReference type="Proteomes" id="UP000076632">
    <property type="component" value="Unassembled WGS sequence"/>
</dbReference>
<proteinExistence type="predicted"/>
<evidence type="ECO:0000313" key="6">
    <source>
        <dbReference type="Proteomes" id="UP000076632"/>
    </source>
</evidence>
<keyword evidence="6" id="KW-1185">Reference proteome</keyword>
<dbReference type="GeneID" id="28900037"/>
<protein>
    <submittedName>
        <fullName evidence="5">Ankyrin</fullName>
    </submittedName>
</protein>
<sequence>MAQQSLVTTNSRNLWQEAFGSLSQNDQAHLQFDDQNIAIIPSQMLNYVKDKKQECLNKRWVFRKRNQDEVMIRDIFEKIARWINKFKEIGDVVIQYDPGHAALPWAGVRFLLQLALNDVQVYGTMLEGIEIVSRVITQYAEIEKNNLRETSTTGSILQDALVKIYKTALLFLVKARQYFESSTGKRIAKSTIQIPKSSVIKLLDDLEKEEETVHRILASTQTNHHTNVLTSIAANVADIKAGQVDIIDRKDRTRILKQLRPVYTNDHYHKILEAIHYGTSNWIFNREEFIDFAELDLVASKVFWIHGPPGFGKTFLAARIIQSLRAERSNLVAYFFCQYEEDSKREPQAILRSFLAQILNQSKEALKVVREPLKVAREPCDDYHEGFVFTLEEQWRLFRKFCQRIKQCVFIIDGFDECWEFDRTMRYSAGADRSNFLRNLIKEISKSNSRLLLLSRDHADIRTEIFNPRTDGQNVLIFDYEISAKDTIGDVITVSRNLVDSKLPRKSEEDRIFISHQAAQKSEGMLLWVHLLSQRLDPSSNAKEIRGSITQMPPGFEEAYERELLRVSKLSTIKRARTIKMIRLILFALRPLTVRELIEASVVDLDSDENTYPMEHLPDEWKLYSVSDDDVTYIIREPLGSLIEIRSDGEQKDLSLHTVHFVHFSVKEYLHDRNRAGDSQNQELCFRDLALENEHLARLCLKYLCCNVFGNEAEIRCLSLKEMIMKYPFLAYAALYWYQHTPDSNKLMPETLKLVGKLLNNNTKNWKTWAVIYETGDTILEMALADDISPELSNLRVRETGPSPFYYACYLGFLDIVKELHTRGFDLNEKGGYYGFPLQASLSQAHFSTAKYLIENGATFEQEDNDYISAAFIAGLDNITEDSPYLRECSTMIQASLSRTKRLKSTAHHSKIHEACFRAIKILQMYNIGPGSRAAHEIVSLILNATCCKRDIDQVLLNFRQGLNEEYIGAYCLARFGERDRRTLLESLSVIVQGIDSRNDYDQIPLFGAIQHRQIKSVDLLISCGADVNHTSDEGTPLLAAIELGELELVSLLAAHGADLDLSSVHSGTPLCEAVLDRKLHIVWFLLEHGANPLKSDQSGTTPLDIAFSLKDKELAMLLLHYNALPIANPYLGMKPPGLEETERDADVLGRELQIAICVDDSSRTQCLLKAALTHSMAEIVLGSALIVAVAVGSTEVKNLLENKANIHFKSPNGRTPLHYATMSGNVVLAELLIRYGAHAWEEDDFQHTAFDLVSPGSGESTSAMLQLLVHSFDHVSLFNSLPNTLFRVRNDAWNEMAGTWELSAWEMPFSISELPFNTVFERGVKITFDINKSTNNKTLAQFPFFSGVERKSVLPMYHQREIYGQILNNEIVLLVSPFERMMVGEFDKSSFTIRGEYRPEPYACPGYFTMRKLTDTILPEVEYFLGDNMED</sequence>
<evidence type="ECO:0000256" key="2">
    <source>
        <dbReference type="PROSITE-ProRule" id="PRU00023"/>
    </source>
</evidence>
<dbReference type="PANTHER" id="PTHR10039:SF14">
    <property type="entry name" value="NACHT DOMAIN-CONTAINING PROTEIN"/>
    <property type="match status" value="1"/>
</dbReference>
<keyword evidence="2" id="KW-0040">ANK repeat</keyword>
<dbReference type="InterPro" id="IPR027417">
    <property type="entry name" value="P-loop_NTPase"/>
</dbReference>
<dbReference type="InterPro" id="IPR031359">
    <property type="entry name" value="NACHT_N"/>
</dbReference>
<feature type="repeat" description="ANK" evidence="2">
    <location>
        <begin position="1213"/>
        <end position="1245"/>
    </location>
</feature>
<dbReference type="PANTHER" id="PTHR10039">
    <property type="entry name" value="AMELOGENIN"/>
    <property type="match status" value="1"/>
</dbReference>
<evidence type="ECO:0000256" key="1">
    <source>
        <dbReference type="ARBA" id="ARBA00022737"/>
    </source>
</evidence>
<dbReference type="InParanoid" id="A0A165I4S1"/>
<dbReference type="InterPro" id="IPR036770">
    <property type="entry name" value="Ankyrin_rpt-contain_sf"/>
</dbReference>
<feature type="domain" description="Nephrocystin 3-like N-terminal" evidence="4">
    <location>
        <begin position="278"/>
        <end position="456"/>
    </location>
</feature>
<dbReference type="InterPro" id="IPR056884">
    <property type="entry name" value="NPHP3-like_N"/>
</dbReference>
<dbReference type="InterPro" id="IPR002110">
    <property type="entry name" value="Ankyrin_rpt"/>
</dbReference>
<dbReference type="OMA" id="WACISTI"/>
<dbReference type="Gene3D" id="1.25.40.20">
    <property type="entry name" value="Ankyrin repeat-containing domain"/>
    <property type="match status" value="2"/>
</dbReference>
<reference evidence="5 6" key="1">
    <citation type="journal article" date="2016" name="Fungal Biol.">
        <title>The genome of Xylona heveae provides a window into fungal endophytism.</title>
        <authorList>
            <person name="Gazis R."/>
            <person name="Kuo A."/>
            <person name="Riley R."/>
            <person name="LaButti K."/>
            <person name="Lipzen A."/>
            <person name="Lin J."/>
            <person name="Amirebrahimi M."/>
            <person name="Hesse C.N."/>
            <person name="Spatafora J.W."/>
            <person name="Henrissat B."/>
            <person name="Hainaut M."/>
            <person name="Grigoriev I.V."/>
            <person name="Hibbett D.S."/>
        </authorList>
    </citation>
    <scope>NUCLEOTIDE SEQUENCE [LARGE SCALE GENOMIC DNA]</scope>
    <source>
        <strain evidence="5 6">TC161</strain>
    </source>
</reference>
<dbReference type="SUPFAM" id="SSF52540">
    <property type="entry name" value="P-loop containing nucleoside triphosphate hydrolases"/>
    <property type="match status" value="1"/>
</dbReference>
<accession>A0A165I4S1</accession>
<evidence type="ECO:0000313" key="5">
    <source>
        <dbReference type="EMBL" id="KZF24380.1"/>
    </source>
</evidence>
<keyword evidence="1" id="KW-0677">Repeat</keyword>
<dbReference type="Pfam" id="PF24883">
    <property type="entry name" value="NPHP3_N"/>
    <property type="match status" value="1"/>
</dbReference>
<dbReference type="Gene3D" id="3.40.50.300">
    <property type="entry name" value="P-loop containing nucleotide triphosphate hydrolases"/>
    <property type="match status" value="1"/>
</dbReference>
<dbReference type="EMBL" id="KV407456">
    <property type="protein sequence ID" value="KZF24380.1"/>
    <property type="molecule type" value="Genomic_DNA"/>
</dbReference>
<dbReference type="PROSITE" id="PS50088">
    <property type="entry name" value="ANK_REPEAT"/>
    <property type="match status" value="3"/>
</dbReference>
<dbReference type="SMART" id="SM00248">
    <property type="entry name" value="ANK"/>
    <property type="match status" value="7"/>
</dbReference>
<dbReference type="RefSeq" id="XP_018189935.1">
    <property type="nucleotide sequence ID" value="XM_018334900.1"/>
</dbReference>
<evidence type="ECO:0000259" key="4">
    <source>
        <dbReference type="Pfam" id="PF24883"/>
    </source>
</evidence>
<feature type="domain" description="NWD NACHT-NTPase N-terminal" evidence="3">
    <location>
        <begin position="64"/>
        <end position="214"/>
    </location>
</feature>
<feature type="repeat" description="ANK" evidence="2">
    <location>
        <begin position="800"/>
        <end position="832"/>
    </location>
</feature>
<dbReference type="Pfam" id="PF12796">
    <property type="entry name" value="Ank_2"/>
    <property type="match status" value="2"/>
</dbReference>